<sequence length="62" mass="7219">MYVMRKYSEELLGGHLVEHTSYGVKYPVVAKSSRAGLLIRDDKNKDVWLSNSVIIRHFHIFN</sequence>
<gene>
    <name evidence="1" type="ORF">My1_069</name>
</gene>
<reference evidence="1 2" key="1">
    <citation type="journal article" date="2012" name="J. Virol.">
        <title>Complete Genome Sequence of Pectobacterium carotovorum subsp. carotovorum Bacteriophage My1.</title>
        <authorList>
            <person name="Lee D.H."/>
            <person name="Lee J.H."/>
            <person name="Shin H."/>
            <person name="Ji S."/>
            <person name="Roh E."/>
            <person name="Jung K."/>
            <person name="Ryu S."/>
            <person name="Choi J."/>
            <person name="Heu S."/>
        </authorList>
    </citation>
    <scope>NUCLEOTIDE SEQUENCE [LARGE SCALE GENOMIC DNA]</scope>
</reference>
<evidence type="ECO:0000313" key="2">
    <source>
        <dbReference type="Proteomes" id="UP000006280"/>
    </source>
</evidence>
<evidence type="ECO:0000313" key="1">
    <source>
        <dbReference type="EMBL" id="AFQ22228.1"/>
    </source>
</evidence>
<organism evidence="1 2">
    <name type="scientific">Pectobacterium phage My1</name>
    <dbReference type="NCBI Taxonomy" id="1204539"/>
    <lineage>
        <taxon>Viruses</taxon>
        <taxon>Duplodnaviria</taxon>
        <taxon>Heunggongvirae</taxon>
        <taxon>Uroviricota</taxon>
        <taxon>Caudoviricetes</taxon>
        <taxon>Demerecviridae</taxon>
        <taxon>Mccorquodalevirinae</taxon>
        <taxon>Myunavirus</taxon>
        <taxon>Myunavirus My1</taxon>
    </lineage>
</organism>
<dbReference type="EMBL" id="JX195166">
    <property type="protein sequence ID" value="AFQ22228.1"/>
    <property type="molecule type" value="Genomic_DNA"/>
</dbReference>
<protein>
    <submittedName>
        <fullName evidence="1">Uncharacterized protein</fullName>
    </submittedName>
</protein>
<dbReference type="RefSeq" id="YP_006906321.1">
    <property type="nucleotide sequence ID" value="NC_018837.1"/>
</dbReference>
<keyword evidence="2" id="KW-1185">Reference proteome</keyword>
<dbReference type="Proteomes" id="UP000006280">
    <property type="component" value="Segment"/>
</dbReference>
<name>J9QM68_9CAUD</name>
<dbReference type="GeneID" id="13826771"/>
<proteinExistence type="predicted"/>
<accession>J9QM68</accession>
<dbReference type="KEGG" id="vg:13826771"/>